<name>A0ABW5CZ08_9BACT</name>
<dbReference type="RefSeq" id="WP_250432225.1">
    <property type="nucleotide sequence ID" value="NZ_JALPRR010000006.1"/>
</dbReference>
<feature type="region of interest" description="Disordered" evidence="1">
    <location>
        <begin position="156"/>
        <end position="187"/>
    </location>
</feature>
<sequence length="187" mass="20565">MKKRYLTIGDFKRNAFIVAAAACMGLTSCDNNNRTNNDWGSGETVATPDGIITELTEEAPDQWKITDERTTAPGQSMAILKYNDGRVDTLQGLALENRMRDIANNQSTYQQGGFGLGSVLWWSGMGYMAGRMMAPRAGYYANPGVMQRTEAWRQNVQTYRQRSTAPSSGRSGYFRGRSSGRSSGFGG</sequence>
<feature type="compositionally biased region" description="Polar residues" evidence="1">
    <location>
        <begin position="156"/>
        <end position="166"/>
    </location>
</feature>
<accession>A0ABW5CZ08</accession>
<feature type="domain" description="UPF0323" evidence="2">
    <location>
        <begin position="51"/>
        <end position="168"/>
    </location>
</feature>
<dbReference type="PROSITE" id="PS51257">
    <property type="entry name" value="PROKAR_LIPOPROTEIN"/>
    <property type="match status" value="1"/>
</dbReference>
<evidence type="ECO:0000313" key="3">
    <source>
        <dbReference type="EMBL" id="MFD2247018.1"/>
    </source>
</evidence>
<dbReference type="InterPro" id="IPR059092">
    <property type="entry name" value="UPF0323_dom"/>
</dbReference>
<reference evidence="4" key="1">
    <citation type="journal article" date="2019" name="Int. J. Syst. Evol. Microbiol.">
        <title>The Global Catalogue of Microorganisms (GCM) 10K type strain sequencing project: providing services to taxonomists for standard genome sequencing and annotation.</title>
        <authorList>
            <consortium name="The Broad Institute Genomics Platform"/>
            <consortium name="The Broad Institute Genome Sequencing Center for Infectious Disease"/>
            <person name="Wu L."/>
            <person name="Ma J."/>
        </authorList>
    </citation>
    <scope>NUCLEOTIDE SEQUENCE [LARGE SCALE GENOMIC DNA]</scope>
    <source>
        <strain evidence="4">CGMCC 4.1782</strain>
    </source>
</reference>
<keyword evidence="4" id="KW-1185">Reference proteome</keyword>
<evidence type="ECO:0000259" key="2">
    <source>
        <dbReference type="Pfam" id="PF26303"/>
    </source>
</evidence>
<protein>
    <recommendedName>
        <fullName evidence="2">UPF0323 domain-containing protein</fullName>
    </recommendedName>
</protein>
<comment type="caution">
    <text evidence="3">The sequence shown here is derived from an EMBL/GenBank/DDBJ whole genome shotgun (WGS) entry which is preliminary data.</text>
</comment>
<organism evidence="3 4">
    <name type="scientific">Pontibacter ruber</name>
    <dbReference type="NCBI Taxonomy" id="1343895"/>
    <lineage>
        <taxon>Bacteria</taxon>
        <taxon>Pseudomonadati</taxon>
        <taxon>Bacteroidota</taxon>
        <taxon>Cytophagia</taxon>
        <taxon>Cytophagales</taxon>
        <taxon>Hymenobacteraceae</taxon>
        <taxon>Pontibacter</taxon>
    </lineage>
</organism>
<dbReference type="Pfam" id="PF26303">
    <property type="entry name" value="UPF0323"/>
    <property type="match status" value="1"/>
</dbReference>
<dbReference type="EMBL" id="JBHUIM010000002">
    <property type="protein sequence ID" value="MFD2247018.1"/>
    <property type="molecule type" value="Genomic_DNA"/>
</dbReference>
<evidence type="ECO:0000256" key="1">
    <source>
        <dbReference type="SAM" id="MobiDB-lite"/>
    </source>
</evidence>
<feature type="compositionally biased region" description="Low complexity" evidence="1">
    <location>
        <begin position="167"/>
        <end position="187"/>
    </location>
</feature>
<gene>
    <name evidence="3" type="ORF">ACFSKP_12180</name>
</gene>
<proteinExistence type="predicted"/>
<evidence type="ECO:0000313" key="4">
    <source>
        <dbReference type="Proteomes" id="UP001597374"/>
    </source>
</evidence>
<dbReference type="Proteomes" id="UP001597374">
    <property type="component" value="Unassembled WGS sequence"/>
</dbReference>